<dbReference type="InterPro" id="IPR047728">
    <property type="entry name" value="LipDrop-assoc"/>
</dbReference>
<organism evidence="2 3">
    <name type="scientific">Pseudonocardia yuanmonensis</name>
    <dbReference type="NCBI Taxonomy" id="1095914"/>
    <lineage>
        <taxon>Bacteria</taxon>
        <taxon>Bacillati</taxon>
        <taxon>Actinomycetota</taxon>
        <taxon>Actinomycetes</taxon>
        <taxon>Pseudonocardiales</taxon>
        <taxon>Pseudonocardiaceae</taxon>
        <taxon>Pseudonocardia</taxon>
    </lineage>
</organism>
<feature type="compositionally biased region" description="Polar residues" evidence="1">
    <location>
        <begin position="104"/>
        <end position="116"/>
    </location>
</feature>
<evidence type="ECO:0000313" key="2">
    <source>
        <dbReference type="EMBL" id="GAA4705787.1"/>
    </source>
</evidence>
<proteinExistence type="predicted"/>
<keyword evidence="3" id="KW-1185">Reference proteome</keyword>
<reference evidence="3" key="1">
    <citation type="journal article" date="2019" name="Int. J. Syst. Evol. Microbiol.">
        <title>The Global Catalogue of Microorganisms (GCM) 10K type strain sequencing project: providing services to taxonomists for standard genome sequencing and annotation.</title>
        <authorList>
            <consortium name="The Broad Institute Genomics Platform"/>
            <consortium name="The Broad Institute Genome Sequencing Center for Infectious Disease"/>
            <person name="Wu L."/>
            <person name="Ma J."/>
        </authorList>
    </citation>
    <scope>NUCLEOTIDE SEQUENCE [LARGE SCALE GENOMIC DNA]</scope>
    <source>
        <strain evidence="3">JCM 18055</strain>
    </source>
</reference>
<comment type="caution">
    <text evidence="2">The sequence shown here is derived from an EMBL/GenBank/DDBJ whole genome shotgun (WGS) entry which is preliminary data.</text>
</comment>
<evidence type="ECO:0000256" key="1">
    <source>
        <dbReference type="SAM" id="MobiDB-lite"/>
    </source>
</evidence>
<dbReference type="NCBIfam" id="NF033649">
    <property type="entry name" value="LipDrop_Rv1109c"/>
    <property type="match status" value="1"/>
</dbReference>
<name>A0ABP8XGN2_9PSEU</name>
<gene>
    <name evidence="2" type="ORF">GCM10023215_52290</name>
</gene>
<feature type="region of interest" description="Disordered" evidence="1">
    <location>
        <begin position="84"/>
        <end position="123"/>
    </location>
</feature>
<dbReference type="Proteomes" id="UP001500325">
    <property type="component" value="Unassembled WGS sequence"/>
</dbReference>
<evidence type="ECO:0000313" key="3">
    <source>
        <dbReference type="Proteomes" id="UP001500325"/>
    </source>
</evidence>
<sequence length="245" mass="25663">MTRPVLRAAPITGDNAVMSPLPMPVRIAAGLAATAVEQVRELPRLVVEFPVTAVSQALQASMRVQQKVTELAIKGDKALGAFGQAPETPSWATFDDEADDTATNGHTPASPISPSTDLVPAPGAEVESAGESAPVVEGDVGDAAGYLVEGRLEDTVEGDHLAQPGDTAASAAIEQIADRTLGDEADTPPAVLPEYPGLNLHQLRGKLRKLDLAGLQALLIWETSHENRPPFVTMLSNRISTVQEG</sequence>
<dbReference type="EMBL" id="BAABIC010000021">
    <property type="protein sequence ID" value="GAA4705787.1"/>
    <property type="molecule type" value="Genomic_DNA"/>
</dbReference>
<protein>
    <submittedName>
        <fullName evidence="2">Lipid droplet-associated protein</fullName>
    </submittedName>
</protein>
<accession>A0ABP8XGN2</accession>